<dbReference type="Gene3D" id="3.40.33.10">
    <property type="entry name" value="CAP"/>
    <property type="match status" value="1"/>
</dbReference>
<evidence type="ECO:0000313" key="2">
    <source>
        <dbReference type="EMBL" id="CAL4125549.1"/>
    </source>
</evidence>
<feature type="domain" description="SCP" evidence="1">
    <location>
        <begin position="169"/>
        <end position="229"/>
    </location>
</feature>
<evidence type="ECO:0000313" key="3">
    <source>
        <dbReference type="Proteomes" id="UP001497623"/>
    </source>
</evidence>
<name>A0AAV2RH48_MEGNR</name>
<dbReference type="PRINTS" id="PR00838">
    <property type="entry name" value="V5ALLERGEN"/>
</dbReference>
<organism evidence="2 3">
    <name type="scientific">Meganyctiphanes norvegica</name>
    <name type="common">Northern krill</name>
    <name type="synonym">Thysanopoda norvegica</name>
    <dbReference type="NCBI Taxonomy" id="48144"/>
    <lineage>
        <taxon>Eukaryota</taxon>
        <taxon>Metazoa</taxon>
        <taxon>Ecdysozoa</taxon>
        <taxon>Arthropoda</taxon>
        <taxon>Crustacea</taxon>
        <taxon>Multicrustacea</taxon>
        <taxon>Malacostraca</taxon>
        <taxon>Eumalacostraca</taxon>
        <taxon>Eucarida</taxon>
        <taxon>Euphausiacea</taxon>
        <taxon>Euphausiidae</taxon>
        <taxon>Meganyctiphanes</taxon>
    </lineage>
</organism>
<comment type="caution">
    <text evidence="2">The sequence shown here is derived from an EMBL/GenBank/DDBJ whole genome shotgun (WGS) entry which is preliminary data.</text>
</comment>
<dbReference type="Proteomes" id="UP001497623">
    <property type="component" value="Unassembled WGS sequence"/>
</dbReference>
<proteinExistence type="predicted"/>
<dbReference type="SUPFAM" id="SSF55797">
    <property type="entry name" value="PR-1-like"/>
    <property type="match status" value="1"/>
</dbReference>
<protein>
    <recommendedName>
        <fullName evidence="1">SCP domain-containing protein</fullName>
    </recommendedName>
</protein>
<dbReference type="InterPro" id="IPR014044">
    <property type="entry name" value="CAP_dom"/>
</dbReference>
<reference evidence="2 3" key="1">
    <citation type="submission" date="2024-05" db="EMBL/GenBank/DDBJ databases">
        <authorList>
            <person name="Wallberg A."/>
        </authorList>
    </citation>
    <scope>NUCLEOTIDE SEQUENCE [LARGE SCALE GENOMIC DNA]</scope>
</reference>
<gene>
    <name evidence="2" type="ORF">MNOR_LOCUS25194</name>
</gene>
<dbReference type="AlphaFoldDB" id="A0AAV2RH48"/>
<dbReference type="Pfam" id="PF00188">
    <property type="entry name" value="CAP"/>
    <property type="match status" value="1"/>
</dbReference>
<dbReference type="CDD" id="cd05380">
    <property type="entry name" value="CAP_euk"/>
    <property type="match status" value="1"/>
</dbReference>
<dbReference type="InterPro" id="IPR002413">
    <property type="entry name" value="V5_allergen-like"/>
</dbReference>
<dbReference type="EMBL" id="CAXKWB010023769">
    <property type="protein sequence ID" value="CAL4125549.1"/>
    <property type="molecule type" value="Genomic_DNA"/>
</dbReference>
<feature type="non-terminal residue" evidence="2">
    <location>
        <position position="241"/>
    </location>
</feature>
<accession>A0AAV2RH48</accession>
<keyword evidence="3" id="KW-1185">Reference proteome</keyword>
<evidence type="ECO:0000259" key="1">
    <source>
        <dbReference type="Pfam" id="PF00188"/>
    </source>
</evidence>
<dbReference type="InterPro" id="IPR035940">
    <property type="entry name" value="CAP_sf"/>
</dbReference>
<sequence length="241" mass="26529">MRVGATVLPVVLQCDINPPCPSDCSTEIIINEETDCPECKCQNTTVPPLVLLCATNPPCPADCSTEIIINEQTGCPDCKCQGTIVRLYLLVITHAFCKDKCKIEIRVSDYRSCAARRCQPMNPTTGGIDIRDCDYSHFGSNHTMNLPPNEECGAIHKSGVSEDELQIILQKHNEFRAKVANGMETQGSPGPQPSATNMKELRWNTQLAEVAQVWNFASSAHHVGRDSKSSKCETFFVLQNT</sequence>